<keyword evidence="1" id="KW-1185">Reference proteome</keyword>
<evidence type="ECO:0000313" key="1">
    <source>
        <dbReference type="Proteomes" id="UP000050795"/>
    </source>
</evidence>
<dbReference type="Proteomes" id="UP000050795">
    <property type="component" value="Unassembled WGS sequence"/>
</dbReference>
<reference evidence="2" key="2">
    <citation type="submission" date="2023-11" db="UniProtKB">
        <authorList>
            <consortium name="WormBaseParasite"/>
        </authorList>
    </citation>
    <scope>IDENTIFICATION</scope>
</reference>
<dbReference type="WBParaSite" id="TREG1_9090.1">
    <property type="protein sequence ID" value="TREG1_9090.1"/>
    <property type="gene ID" value="TREG1_9090"/>
</dbReference>
<reference evidence="1" key="1">
    <citation type="submission" date="2022-06" db="EMBL/GenBank/DDBJ databases">
        <authorList>
            <person name="Berger JAMES D."/>
            <person name="Berger JAMES D."/>
        </authorList>
    </citation>
    <scope>NUCLEOTIDE SEQUENCE [LARGE SCALE GENOMIC DNA]</scope>
</reference>
<evidence type="ECO:0000313" key="2">
    <source>
        <dbReference type="WBParaSite" id="TREG1_9090.1"/>
    </source>
</evidence>
<proteinExistence type="predicted"/>
<organism evidence="1 2">
    <name type="scientific">Trichobilharzia regenti</name>
    <name type="common">Nasal bird schistosome</name>
    <dbReference type="NCBI Taxonomy" id="157069"/>
    <lineage>
        <taxon>Eukaryota</taxon>
        <taxon>Metazoa</taxon>
        <taxon>Spiralia</taxon>
        <taxon>Lophotrochozoa</taxon>
        <taxon>Platyhelminthes</taxon>
        <taxon>Trematoda</taxon>
        <taxon>Digenea</taxon>
        <taxon>Strigeidida</taxon>
        <taxon>Schistosomatoidea</taxon>
        <taxon>Schistosomatidae</taxon>
        <taxon>Trichobilharzia</taxon>
    </lineage>
</organism>
<accession>A0AA85KJP2</accession>
<sequence length="113" mass="12842">MSVSGRNPVAWNNIQLAVDTAVKAVNKLKPKVSKSYWISSASSELIDARRLIPTSSDYDEERKLLKRKLTGSLRNDCEQWWAKKAKEMENASAIGNNRQLFRLIRETGDKSEC</sequence>
<protein>
    <submittedName>
        <fullName evidence="2">Uncharacterized protein</fullName>
    </submittedName>
</protein>
<name>A0AA85KJP2_TRIRE</name>
<dbReference type="AlphaFoldDB" id="A0AA85KJP2"/>